<dbReference type="EMBL" id="GBRH01192672">
    <property type="protein sequence ID" value="JAE05224.1"/>
    <property type="molecule type" value="Transcribed_RNA"/>
</dbReference>
<organism evidence="1">
    <name type="scientific">Arundo donax</name>
    <name type="common">Giant reed</name>
    <name type="synonym">Donax arundinaceus</name>
    <dbReference type="NCBI Taxonomy" id="35708"/>
    <lineage>
        <taxon>Eukaryota</taxon>
        <taxon>Viridiplantae</taxon>
        <taxon>Streptophyta</taxon>
        <taxon>Embryophyta</taxon>
        <taxon>Tracheophyta</taxon>
        <taxon>Spermatophyta</taxon>
        <taxon>Magnoliopsida</taxon>
        <taxon>Liliopsida</taxon>
        <taxon>Poales</taxon>
        <taxon>Poaceae</taxon>
        <taxon>PACMAD clade</taxon>
        <taxon>Arundinoideae</taxon>
        <taxon>Arundineae</taxon>
        <taxon>Arundo</taxon>
    </lineage>
</organism>
<proteinExistence type="predicted"/>
<evidence type="ECO:0000313" key="1">
    <source>
        <dbReference type="EMBL" id="JAE05224.1"/>
    </source>
</evidence>
<name>A0A0A9F1Y6_ARUDO</name>
<dbReference type="AlphaFoldDB" id="A0A0A9F1Y6"/>
<reference evidence="1" key="2">
    <citation type="journal article" date="2015" name="Data Brief">
        <title>Shoot transcriptome of the giant reed, Arundo donax.</title>
        <authorList>
            <person name="Barrero R.A."/>
            <person name="Guerrero F.D."/>
            <person name="Moolhuijzen P."/>
            <person name="Goolsby J.A."/>
            <person name="Tidwell J."/>
            <person name="Bellgard S.E."/>
            <person name="Bellgard M.I."/>
        </authorList>
    </citation>
    <scope>NUCLEOTIDE SEQUENCE</scope>
    <source>
        <tissue evidence="1">Shoot tissue taken approximately 20 cm above the soil surface</tissue>
    </source>
</reference>
<reference evidence="1" key="1">
    <citation type="submission" date="2014-09" db="EMBL/GenBank/DDBJ databases">
        <authorList>
            <person name="Magalhaes I.L.F."/>
            <person name="Oliveira U."/>
            <person name="Santos F.R."/>
            <person name="Vidigal T.H.D.A."/>
            <person name="Brescovit A.D."/>
            <person name="Santos A.J."/>
        </authorList>
    </citation>
    <scope>NUCLEOTIDE SEQUENCE</scope>
    <source>
        <tissue evidence="1">Shoot tissue taken approximately 20 cm above the soil surface</tissue>
    </source>
</reference>
<sequence>MKVTACAVCSQCMIEVPYALQGALSQAVCIMSTYPCLPALDQQLFCPVWLVNTLNRNSLL</sequence>
<accession>A0A0A9F1Y6</accession>
<protein>
    <submittedName>
        <fullName evidence="1">Uncharacterized protein</fullName>
    </submittedName>
</protein>